<feature type="transmembrane region" description="Helical" evidence="1">
    <location>
        <begin position="156"/>
        <end position="178"/>
    </location>
</feature>
<dbReference type="AlphaFoldDB" id="A0A2S8SUY6"/>
<protein>
    <submittedName>
        <fullName evidence="2">ABC-type transport system involved in multi-copper enzyme maturation, permease component</fullName>
    </submittedName>
</protein>
<dbReference type="OrthoDB" id="9810558at2"/>
<dbReference type="GO" id="GO:0005886">
    <property type="term" value="C:plasma membrane"/>
    <property type="evidence" value="ECO:0007669"/>
    <property type="project" value="UniProtKB-SubCell"/>
</dbReference>
<evidence type="ECO:0000313" key="2">
    <source>
        <dbReference type="EMBL" id="PQV64603.1"/>
    </source>
</evidence>
<evidence type="ECO:0000313" key="3">
    <source>
        <dbReference type="Proteomes" id="UP000237684"/>
    </source>
</evidence>
<dbReference type="Pfam" id="PF12679">
    <property type="entry name" value="ABC2_membrane_2"/>
    <property type="match status" value="1"/>
</dbReference>
<name>A0A2S8SUY6_9BACT</name>
<dbReference type="EMBL" id="NIGF01000004">
    <property type="protein sequence ID" value="PQV64603.1"/>
    <property type="molecule type" value="Genomic_DNA"/>
</dbReference>
<dbReference type="GO" id="GO:0140359">
    <property type="term" value="F:ABC-type transporter activity"/>
    <property type="evidence" value="ECO:0007669"/>
    <property type="project" value="InterPro"/>
</dbReference>
<dbReference type="InParanoid" id="A0A2S8SUY6"/>
<keyword evidence="1" id="KW-0472">Membrane</keyword>
<feature type="transmembrane region" description="Helical" evidence="1">
    <location>
        <begin position="236"/>
        <end position="255"/>
    </location>
</feature>
<dbReference type="PANTHER" id="PTHR43471:SF10">
    <property type="entry name" value="SLL1107 PROTEIN"/>
    <property type="match status" value="1"/>
</dbReference>
<dbReference type="PANTHER" id="PTHR43471">
    <property type="entry name" value="ABC TRANSPORTER PERMEASE"/>
    <property type="match status" value="1"/>
</dbReference>
<feature type="transmembrane region" description="Helical" evidence="1">
    <location>
        <begin position="361"/>
        <end position="380"/>
    </location>
</feature>
<organism evidence="2 3">
    <name type="scientific">Abditibacterium utsteinense</name>
    <dbReference type="NCBI Taxonomy" id="1960156"/>
    <lineage>
        <taxon>Bacteria</taxon>
        <taxon>Pseudomonadati</taxon>
        <taxon>Abditibacteriota</taxon>
        <taxon>Abditibacteriia</taxon>
        <taxon>Abditibacteriales</taxon>
        <taxon>Abditibacteriaceae</taxon>
        <taxon>Abditibacterium</taxon>
    </lineage>
</organism>
<feature type="transmembrane region" description="Helical" evidence="1">
    <location>
        <begin position="267"/>
        <end position="295"/>
    </location>
</feature>
<feature type="transmembrane region" description="Helical" evidence="1">
    <location>
        <begin position="199"/>
        <end position="224"/>
    </location>
</feature>
<gene>
    <name evidence="2" type="ORF">B1R32_10496</name>
</gene>
<dbReference type="Proteomes" id="UP000237684">
    <property type="component" value="Unassembled WGS sequence"/>
</dbReference>
<keyword evidence="3" id="KW-1185">Reference proteome</keyword>
<sequence length="385" mass="42116">MNASPALPTRPSPVAPLKSPRGGALEGLPVPAKWRAAQIFVLALIGALALYYNYYFVDWATPTKTFLLALRQRDLEIFLSALNKTPFVDQIGFLILAGLTWQATPTAGTIAVSSFKEALRRRWVVGFLLFSMLVIGFSGSLSFVQLGEELRFLQDFGTGFIITMTTLIAIFLGVSLVPPEIERRTILTILSKPVNRLEFLVGKFLGLCLTLLFCVALLGAFFLLTYTAFSLKNGGAAVWQSVPGGAQGLGFQLSQMCKALVLNYGQLCVLAALSMALSLIVTPITAITFCFLAYFGGQMSSYWGHLGGDEHAAEGESKGLGRAMQGVVKIVYYALPRMDHFDVRQKLVTDEPVSFAFVWKAWSSGLLYIAVLLVIGYLVFSDREF</sequence>
<feature type="transmembrane region" description="Helical" evidence="1">
    <location>
        <begin position="39"/>
        <end position="57"/>
    </location>
</feature>
<keyword evidence="1" id="KW-0812">Transmembrane</keyword>
<reference evidence="2 3" key="1">
    <citation type="journal article" date="2018" name="Syst. Appl. Microbiol.">
        <title>Abditibacterium utsteinense sp. nov., the first cultivated member of candidate phylum FBP, isolated from ice-free Antarctic soil samples.</title>
        <authorList>
            <person name="Tahon G."/>
            <person name="Tytgat B."/>
            <person name="Lebbe L."/>
            <person name="Carlier A."/>
            <person name="Willems A."/>
        </authorList>
    </citation>
    <scope>NUCLEOTIDE SEQUENCE [LARGE SCALE GENOMIC DNA]</scope>
    <source>
        <strain evidence="2 3">LMG 29911</strain>
    </source>
</reference>
<proteinExistence type="predicted"/>
<feature type="transmembrane region" description="Helical" evidence="1">
    <location>
        <begin position="124"/>
        <end position="144"/>
    </location>
</feature>
<keyword evidence="1" id="KW-1133">Transmembrane helix</keyword>
<dbReference type="RefSeq" id="WP_105482983.1">
    <property type="nucleotide sequence ID" value="NZ_NIGF01000004.1"/>
</dbReference>
<comment type="caution">
    <text evidence="2">The sequence shown here is derived from an EMBL/GenBank/DDBJ whole genome shotgun (WGS) entry which is preliminary data.</text>
</comment>
<evidence type="ECO:0000256" key="1">
    <source>
        <dbReference type="SAM" id="Phobius"/>
    </source>
</evidence>
<accession>A0A2S8SUY6</accession>